<dbReference type="EMBL" id="MDYN01000101">
    <property type="protein sequence ID" value="OQD78002.1"/>
    <property type="molecule type" value="Genomic_DNA"/>
</dbReference>
<proteinExistence type="predicted"/>
<organism evidence="2 3">
    <name type="scientific">Penicillium antarcticum</name>
    <dbReference type="NCBI Taxonomy" id="416450"/>
    <lineage>
        <taxon>Eukaryota</taxon>
        <taxon>Fungi</taxon>
        <taxon>Dikarya</taxon>
        <taxon>Ascomycota</taxon>
        <taxon>Pezizomycotina</taxon>
        <taxon>Eurotiomycetes</taxon>
        <taxon>Eurotiomycetidae</taxon>
        <taxon>Eurotiales</taxon>
        <taxon>Aspergillaceae</taxon>
        <taxon>Penicillium</taxon>
    </lineage>
</organism>
<reference evidence="3" key="1">
    <citation type="journal article" date="2017" name="Nat. Microbiol.">
        <title>Global analysis of biosynthetic gene clusters reveals vast potential of secondary metabolite production in Penicillium species.</title>
        <authorList>
            <person name="Nielsen J.C."/>
            <person name="Grijseels S."/>
            <person name="Prigent S."/>
            <person name="Ji B."/>
            <person name="Dainat J."/>
            <person name="Nielsen K.F."/>
            <person name="Frisvad J.C."/>
            <person name="Workman M."/>
            <person name="Nielsen J."/>
        </authorList>
    </citation>
    <scope>NUCLEOTIDE SEQUENCE [LARGE SCALE GENOMIC DNA]</scope>
    <source>
        <strain evidence="3">IBT 31811</strain>
    </source>
</reference>
<feature type="domain" description="Leucine-rich repeat" evidence="1">
    <location>
        <begin position="65"/>
        <end position="436"/>
    </location>
</feature>
<protein>
    <recommendedName>
        <fullName evidence="1">Leucine-rich repeat domain-containing protein</fullName>
    </recommendedName>
</protein>
<dbReference type="AlphaFoldDB" id="A0A1V6PMV3"/>
<evidence type="ECO:0000259" key="1">
    <source>
        <dbReference type="Pfam" id="PF24969"/>
    </source>
</evidence>
<dbReference type="Proteomes" id="UP000191672">
    <property type="component" value="Unassembled WGS sequence"/>
</dbReference>
<dbReference type="Pfam" id="PF24969">
    <property type="entry name" value="LRR_15"/>
    <property type="match status" value="1"/>
</dbReference>
<sequence>MAPLLSTPLLSTPTEILRMIFASLSHADLAAVCLTHRDLRSPAEPLLYAHIQWTWSDSQSPPIAQFLRSIAQRPELASYVYDVVLNGDSFGGGLYDSGNENPKIPVTNVVLDELVGLIARINVPYAEEWIQELRAGSMDAFTTLLISQLSNLKRLFLDKNYNRESRLRGMMLRSALCEESANNHLSSFTYLEDVSAEFHCLPYDIRQKTDTRNTQDILPLFYLPSVKRIRALVDNPATFIWTGKNPPNPWRLTSLDLHMLRERHLGQVLSVTPRLQKLKWDWYYRSDLQDDSVTDIIDLDQIATGLSHVQETLTDLTITAGSNGYKADLKEPELQFSESFKVFSGLCTLKRLEVPIAFLLGFSPSTSKANSLAVGLPRSLEWLTLTDGLCMQEQWEWEMETDYFLEAIGSWLRNWKRYTPNLRGFCLLGGVMEAQDWEPDMIQGLRDLGTQSEIEVQITDTETKWAGWM</sequence>
<comment type="caution">
    <text evidence="2">The sequence shown here is derived from an EMBL/GenBank/DDBJ whole genome shotgun (WGS) entry which is preliminary data.</text>
</comment>
<name>A0A1V6PMV3_9EURO</name>
<evidence type="ECO:0000313" key="3">
    <source>
        <dbReference type="Proteomes" id="UP000191672"/>
    </source>
</evidence>
<evidence type="ECO:0000313" key="2">
    <source>
        <dbReference type="EMBL" id="OQD78002.1"/>
    </source>
</evidence>
<gene>
    <name evidence="2" type="ORF">PENANT_c101G06084</name>
</gene>
<dbReference type="InterPro" id="IPR056867">
    <property type="entry name" value="LRR_15"/>
</dbReference>
<accession>A0A1V6PMV3</accession>
<keyword evidence="3" id="KW-1185">Reference proteome</keyword>